<evidence type="ECO:0000256" key="3">
    <source>
        <dbReference type="ARBA" id="ARBA00023163"/>
    </source>
</evidence>
<evidence type="ECO:0000256" key="2">
    <source>
        <dbReference type="ARBA" id="ARBA00023125"/>
    </source>
</evidence>
<evidence type="ECO:0000256" key="4">
    <source>
        <dbReference type="PROSITE-ProRule" id="PRU00335"/>
    </source>
</evidence>
<comment type="caution">
    <text evidence="6">The sequence shown here is derived from an EMBL/GenBank/DDBJ whole genome shotgun (WGS) entry which is preliminary data.</text>
</comment>
<dbReference type="RefSeq" id="WP_155462498.1">
    <property type="nucleotide sequence ID" value="NZ_WNKY01000003.1"/>
</dbReference>
<dbReference type="SUPFAM" id="SSF48498">
    <property type="entry name" value="Tetracyclin repressor-like, C-terminal domain"/>
    <property type="match status" value="1"/>
</dbReference>
<gene>
    <name evidence="6" type="ORF">GM676_05960</name>
</gene>
<dbReference type="Pfam" id="PF00440">
    <property type="entry name" value="TetR_N"/>
    <property type="match status" value="1"/>
</dbReference>
<reference evidence="6 7" key="1">
    <citation type="submission" date="2019-11" db="EMBL/GenBank/DDBJ databases">
        <title>Type strains purchased from KCTC, JCM and DSMZ.</title>
        <authorList>
            <person name="Lu H."/>
        </authorList>
    </citation>
    <scope>NUCLEOTIDE SEQUENCE [LARGE SCALE GENOMIC DNA]</scope>
    <source>
        <strain evidence="6 7">KCTC 22382</strain>
    </source>
</reference>
<proteinExistence type="predicted"/>
<evidence type="ECO:0000313" key="6">
    <source>
        <dbReference type="EMBL" id="MTV37124.1"/>
    </source>
</evidence>
<sequence length="190" mass="20220">MKVSREQVALNRERIVETAARLFREKGYDGIGVADLMKGAGLTHGGFYGHFESKEDLLAEAAAHALKKSVARWEGYLAEDPASALDKIGDGYLTRQHRDHPEKGCSVTALGADIARLGPKARHAVTEGASGQMAVLQQLMPGADDAEKRKQALATYAAMVGAIVLSRAVDDEALSVEVLQAVRDSLPGPG</sequence>
<protein>
    <submittedName>
        <fullName evidence="6">TetR family transcriptional regulator</fullName>
    </submittedName>
</protein>
<feature type="domain" description="HTH tetR-type" evidence="5">
    <location>
        <begin position="9"/>
        <end position="69"/>
    </location>
</feature>
<dbReference type="PRINTS" id="PR00455">
    <property type="entry name" value="HTHTETR"/>
</dbReference>
<keyword evidence="7" id="KW-1185">Reference proteome</keyword>
<keyword evidence="2 4" id="KW-0238">DNA-binding</keyword>
<feature type="DNA-binding region" description="H-T-H motif" evidence="4">
    <location>
        <begin position="32"/>
        <end position="51"/>
    </location>
</feature>
<dbReference type="Gene3D" id="1.10.10.60">
    <property type="entry name" value="Homeodomain-like"/>
    <property type="match status" value="1"/>
</dbReference>
<name>A0A6L6PDP0_9BURK</name>
<dbReference type="GO" id="GO:0003677">
    <property type="term" value="F:DNA binding"/>
    <property type="evidence" value="ECO:0007669"/>
    <property type="project" value="UniProtKB-UniRule"/>
</dbReference>
<dbReference type="AlphaFoldDB" id="A0A6L6PDP0"/>
<dbReference type="InterPro" id="IPR036271">
    <property type="entry name" value="Tet_transcr_reg_TetR-rel_C_sf"/>
</dbReference>
<organism evidence="6 7">
    <name type="scientific">Duganella radicis</name>
    <dbReference type="NCBI Taxonomy" id="551988"/>
    <lineage>
        <taxon>Bacteria</taxon>
        <taxon>Pseudomonadati</taxon>
        <taxon>Pseudomonadota</taxon>
        <taxon>Betaproteobacteria</taxon>
        <taxon>Burkholderiales</taxon>
        <taxon>Oxalobacteraceae</taxon>
        <taxon>Telluria group</taxon>
        <taxon>Duganella</taxon>
    </lineage>
</organism>
<dbReference type="PROSITE" id="PS50977">
    <property type="entry name" value="HTH_TETR_2"/>
    <property type="match status" value="1"/>
</dbReference>
<dbReference type="PANTHER" id="PTHR47506:SF7">
    <property type="entry name" value="TRANSCRIPTIONAL REGULATORY PROTEIN"/>
    <property type="match status" value="1"/>
</dbReference>
<dbReference type="Gene3D" id="1.10.357.10">
    <property type="entry name" value="Tetracycline Repressor, domain 2"/>
    <property type="match status" value="1"/>
</dbReference>
<keyword evidence="1" id="KW-0805">Transcription regulation</keyword>
<keyword evidence="3" id="KW-0804">Transcription</keyword>
<dbReference type="InterPro" id="IPR001647">
    <property type="entry name" value="HTH_TetR"/>
</dbReference>
<dbReference type="SUPFAM" id="SSF46689">
    <property type="entry name" value="Homeodomain-like"/>
    <property type="match status" value="1"/>
</dbReference>
<dbReference type="OrthoDB" id="9798857at2"/>
<dbReference type="PANTHER" id="PTHR47506">
    <property type="entry name" value="TRANSCRIPTIONAL REGULATORY PROTEIN"/>
    <property type="match status" value="1"/>
</dbReference>
<evidence type="ECO:0000313" key="7">
    <source>
        <dbReference type="Proteomes" id="UP000475582"/>
    </source>
</evidence>
<evidence type="ECO:0000259" key="5">
    <source>
        <dbReference type="PROSITE" id="PS50977"/>
    </source>
</evidence>
<dbReference type="Proteomes" id="UP000475582">
    <property type="component" value="Unassembled WGS sequence"/>
</dbReference>
<accession>A0A6L6PDP0</accession>
<dbReference type="InterPro" id="IPR009057">
    <property type="entry name" value="Homeodomain-like_sf"/>
</dbReference>
<evidence type="ECO:0000256" key="1">
    <source>
        <dbReference type="ARBA" id="ARBA00023015"/>
    </source>
</evidence>
<dbReference type="EMBL" id="WNKY01000003">
    <property type="protein sequence ID" value="MTV37124.1"/>
    <property type="molecule type" value="Genomic_DNA"/>
</dbReference>